<organism evidence="2 3">
    <name type="scientific">Truepera radiovictrix (strain DSM 17093 / CIP 108686 / LMG 22925 / RQ-24)</name>
    <dbReference type="NCBI Taxonomy" id="649638"/>
    <lineage>
        <taxon>Bacteria</taxon>
        <taxon>Thermotogati</taxon>
        <taxon>Deinococcota</taxon>
        <taxon>Deinococci</taxon>
        <taxon>Trueperales</taxon>
        <taxon>Trueperaceae</taxon>
        <taxon>Truepera</taxon>
    </lineage>
</organism>
<evidence type="ECO:0000313" key="2">
    <source>
        <dbReference type="EMBL" id="ADI15254.1"/>
    </source>
</evidence>
<keyword evidence="3" id="KW-1185">Reference proteome</keyword>
<dbReference type="EMBL" id="CP002049">
    <property type="protein sequence ID" value="ADI15254.1"/>
    <property type="molecule type" value="Genomic_DNA"/>
</dbReference>
<dbReference type="AlphaFoldDB" id="D7CRS6"/>
<keyword evidence="1" id="KW-0472">Membrane</keyword>
<dbReference type="Proteomes" id="UP000000379">
    <property type="component" value="Chromosome"/>
</dbReference>
<feature type="transmembrane region" description="Helical" evidence="1">
    <location>
        <begin position="7"/>
        <end position="27"/>
    </location>
</feature>
<name>D7CRS6_TRURR</name>
<evidence type="ECO:0000313" key="3">
    <source>
        <dbReference type="Proteomes" id="UP000000379"/>
    </source>
</evidence>
<accession>D7CRS6</accession>
<sequence length="36" mass="4010">MENFFTLIMITLAVVGFGAVTLIPFVVPDHDDEEEV</sequence>
<keyword evidence="1" id="KW-0812">Transmembrane</keyword>
<protein>
    <submittedName>
        <fullName evidence="2">Uncharacterized protein</fullName>
    </submittedName>
</protein>
<reference evidence="3" key="1">
    <citation type="submission" date="2010-05" db="EMBL/GenBank/DDBJ databases">
        <title>The complete genome of Truepera radiovictris DSM 17093.</title>
        <authorList>
            <consortium name="US DOE Joint Genome Institute (JGI-PGF)"/>
            <person name="Lucas S."/>
            <person name="Copeland A."/>
            <person name="Lapidus A."/>
            <person name="Glavina del Rio T."/>
            <person name="Dalin E."/>
            <person name="Tice H."/>
            <person name="Bruce D."/>
            <person name="Goodwin L."/>
            <person name="Pitluck S."/>
            <person name="Kyrpides N."/>
            <person name="Mavromatis K."/>
            <person name="Ovchinnikova G."/>
            <person name="Munk A.C."/>
            <person name="Detter J.C."/>
            <person name="Han C."/>
            <person name="Tapia R."/>
            <person name="Land M."/>
            <person name="Hauser L."/>
            <person name="Markowitz V."/>
            <person name="Cheng J.-F."/>
            <person name="Hugenholtz P."/>
            <person name="Woyke T."/>
            <person name="Wu D."/>
            <person name="Tindall B."/>
            <person name="Pomrenke H.G."/>
            <person name="Brambilla E."/>
            <person name="Klenk H.-P."/>
            <person name="Eisen J.A."/>
        </authorList>
    </citation>
    <scope>NUCLEOTIDE SEQUENCE [LARGE SCALE GENOMIC DNA]</scope>
    <source>
        <strain evidence="3">DSM 17093 / CIP 108686 / LMG 22925 / RQ-24</strain>
    </source>
</reference>
<evidence type="ECO:0000256" key="1">
    <source>
        <dbReference type="SAM" id="Phobius"/>
    </source>
</evidence>
<dbReference type="HOGENOM" id="CLU_3359089_0_0_0"/>
<gene>
    <name evidence="2" type="ordered locus">Trad_2141</name>
</gene>
<keyword evidence="1" id="KW-1133">Transmembrane helix</keyword>
<reference evidence="2 3" key="2">
    <citation type="journal article" date="2011" name="Stand. Genomic Sci.">
        <title>Complete genome sequence of Truepera radiovictrix type strain (RQ-24).</title>
        <authorList>
            <person name="Ivanova N."/>
            <person name="Rohde C."/>
            <person name="Munk C."/>
            <person name="Nolan M."/>
            <person name="Lucas S."/>
            <person name="Del Rio T.G."/>
            <person name="Tice H."/>
            <person name="Deshpande S."/>
            <person name="Cheng J.F."/>
            <person name="Tapia R."/>
            <person name="Han C."/>
            <person name="Goodwin L."/>
            <person name="Pitluck S."/>
            <person name="Liolios K."/>
            <person name="Mavromatis K."/>
            <person name="Mikhailova N."/>
            <person name="Pati A."/>
            <person name="Chen A."/>
            <person name="Palaniappan K."/>
            <person name="Land M."/>
            <person name="Hauser L."/>
            <person name="Chang Y.J."/>
            <person name="Jeffries C.D."/>
            <person name="Brambilla E."/>
            <person name="Rohde M."/>
            <person name="Goker M."/>
            <person name="Tindall B.J."/>
            <person name="Woyke T."/>
            <person name="Bristow J."/>
            <person name="Eisen J.A."/>
            <person name="Markowitz V."/>
            <person name="Hugenholtz P."/>
            <person name="Kyrpides N.C."/>
            <person name="Klenk H.P."/>
            <person name="Lapidus A."/>
        </authorList>
    </citation>
    <scope>NUCLEOTIDE SEQUENCE [LARGE SCALE GENOMIC DNA]</scope>
    <source>
        <strain evidence="3">DSM 17093 / CIP 108686 / LMG 22925 / RQ-24</strain>
    </source>
</reference>
<proteinExistence type="predicted"/>
<dbReference type="KEGG" id="tra:Trad_2141"/>